<reference evidence="1 2" key="1">
    <citation type="journal article" date="2021" name="Front. Genet.">
        <title>Chromosome-Level Genome Assembly Reveals Significant Gene Expansion in the Toll and IMD Signaling Pathways of Dendrolimus kikuchii.</title>
        <authorList>
            <person name="Zhou J."/>
            <person name="Wu P."/>
            <person name="Xiong Z."/>
            <person name="Liu N."/>
            <person name="Zhao N."/>
            <person name="Ji M."/>
            <person name="Qiu Y."/>
            <person name="Yang B."/>
        </authorList>
    </citation>
    <scope>NUCLEOTIDE SEQUENCE [LARGE SCALE GENOMIC DNA]</scope>
    <source>
        <strain evidence="1">Ann1</strain>
    </source>
</reference>
<gene>
    <name evidence="1" type="ORF">K1T71_012821</name>
</gene>
<evidence type="ECO:0000313" key="1">
    <source>
        <dbReference type="EMBL" id="KAJ0171271.1"/>
    </source>
</evidence>
<dbReference type="EMBL" id="CM034410">
    <property type="protein sequence ID" value="KAJ0171271.1"/>
    <property type="molecule type" value="Genomic_DNA"/>
</dbReference>
<dbReference type="Proteomes" id="UP000824533">
    <property type="component" value="Linkage Group LG24"/>
</dbReference>
<evidence type="ECO:0000313" key="2">
    <source>
        <dbReference type="Proteomes" id="UP000824533"/>
    </source>
</evidence>
<accession>A0ACC1CI73</accession>
<sequence length="441" mass="50300">MTTNVFCLTLLLIVINVTTIQGNSEVHEISNVNERDLSQLLKLLQGQAAFDAGKQGLGKHQHNDRDLNIHTLNQFLKRNGVEDDDINQEISDRICKKTGRCGCSKGRCGKTRTGEFVEQKDNIDELIRELEKLLQRSEIEALTRCGDGHCGRDRDEHHDGVKSKPVADLKQQLERYGKKYRINDDLDAIILDIDDVLKPANVPEKRFDSSMKFNLNSLMDKKQDDLKSLDLKDGLEGVILDLGANKASLFEKRSNKNVENLLDMNRLLGYAPPKKTVPVSPEDLVEYYQVYKHDLTKKLLKYLKDPSVDRQNVVVLFNKQESLLDKLKLKVLGGDKFNDKQLEKLITQIVFGDHSQAKVLAHGEGNDNVYVPRWLYEAVVESVSQKYLRANKRLLPLTQQQKLKMLKKNQRTIWRRNSGPNVQQFGIPFDLNLHALGQAVP</sequence>
<keyword evidence="2" id="KW-1185">Reference proteome</keyword>
<protein>
    <submittedName>
        <fullName evidence="1">Uncharacterized protein</fullName>
    </submittedName>
</protein>
<proteinExistence type="predicted"/>
<organism evidence="1 2">
    <name type="scientific">Dendrolimus kikuchii</name>
    <dbReference type="NCBI Taxonomy" id="765133"/>
    <lineage>
        <taxon>Eukaryota</taxon>
        <taxon>Metazoa</taxon>
        <taxon>Ecdysozoa</taxon>
        <taxon>Arthropoda</taxon>
        <taxon>Hexapoda</taxon>
        <taxon>Insecta</taxon>
        <taxon>Pterygota</taxon>
        <taxon>Neoptera</taxon>
        <taxon>Endopterygota</taxon>
        <taxon>Lepidoptera</taxon>
        <taxon>Glossata</taxon>
        <taxon>Ditrysia</taxon>
        <taxon>Bombycoidea</taxon>
        <taxon>Lasiocampidae</taxon>
        <taxon>Dendrolimus</taxon>
    </lineage>
</organism>
<comment type="caution">
    <text evidence="1">The sequence shown here is derived from an EMBL/GenBank/DDBJ whole genome shotgun (WGS) entry which is preliminary data.</text>
</comment>
<name>A0ACC1CI73_9NEOP</name>